<dbReference type="InterPro" id="IPR039421">
    <property type="entry name" value="Type_1_exporter"/>
</dbReference>
<dbReference type="GO" id="GO:0140359">
    <property type="term" value="F:ABC-type transporter activity"/>
    <property type="evidence" value="ECO:0007669"/>
    <property type="project" value="InterPro"/>
</dbReference>
<evidence type="ECO:0000259" key="9">
    <source>
        <dbReference type="PROSITE" id="PS50893"/>
    </source>
</evidence>
<name>A0A939LMY0_9CELL</name>
<dbReference type="Gene3D" id="1.20.1560.10">
    <property type="entry name" value="ABC transporter type 1, transmembrane domain"/>
    <property type="match status" value="1"/>
</dbReference>
<gene>
    <name evidence="11" type="ORF">J4G33_00230</name>
</gene>
<evidence type="ECO:0000259" key="10">
    <source>
        <dbReference type="PROSITE" id="PS50929"/>
    </source>
</evidence>
<dbReference type="Pfam" id="PF00664">
    <property type="entry name" value="ABC_membrane"/>
    <property type="match status" value="1"/>
</dbReference>
<evidence type="ECO:0000256" key="5">
    <source>
        <dbReference type="ARBA" id="ARBA00022989"/>
    </source>
</evidence>
<dbReference type="InterPro" id="IPR036640">
    <property type="entry name" value="ABC1_TM_sf"/>
</dbReference>
<dbReference type="SUPFAM" id="SSF90123">
    <property type="entry name" value="ABC transporter transmembrane region"/>
    <property type="match status" value="1"/>
</dbReference>
<evidence type="ECO:0000313" key="12">
    <source>
        <dbReference type="Proteomes" id="UP000664209"/>
    </source>
</evidence>
<dbReference type="Gene3D" id="3.40.50.300">
    <property type="entry name" value="P-loop containing nucleotide triphosphate hydrolases"/>
    <property type="match status" value="1"/>
</dbReference>
<evidence type="ECO:0000256" key="2">
    <source>
        <dbReference type="ARBA" id="ARBA00022692"/>
    </source>
</evidence>
<dbReference type="PANTHER" id="PTHR24221:SF654">
    <property type="entry name" value="ATP-BINDING CASSETTE SUB-FAMILY B MEMBER 6"/>
    <property type="match status" value="1"/>
</dbReference>
<evidence type="ECO:0000256" key="1">
    <source>
        <dbReference type="ARBA" id="ARBA00004651"/>
    </source>
</evidence>
<dbReference type="InterPro" id="IPR003593">
    <property type="entry name" value="AAA+_ATPase"/>
</dbReference>
<evidence type="ECO:0000256" key="6">
    <source>
        <dbReference type="ARBA" id="ARBA00023136"/>
    </source>
</evidence>
<dbReference type="PANTHER" id="PTHR24221">
    <property type="entry name" value="ATP-BINDING CASSETTE SUB-FAMILY B"/>
    <property type="match status" value="1"/>
</dbReference>
<dbReference type="AlphaFoldDB" id="A0A939LMY0"/>
<feature type="transmembrane region" description="Helical" evidence="8">
    <location>
        <begin position="21"/>
        <end position="48"/>
    </location>
</feature>
<dbReference type="Proteomes" id="UP000664209">
    <property type="component" value="Unassembled WGS sequence"/>
</dbReference>
<feature type="domain" description="ABC transmembrane type-1" evidence="10">
    <location>
        <begin position="22"/>
        <end position="298"/>
    </location>
</feature>
<keyword evidence="3" id="KW-0547">Nucleotide-binding</keyword>
<sequence>MRSILRMLPVVATHRRLFVETVVWNVVAQAAVLAIALGLAVTVGRAIAGEAVPLGPTTAGLVALGLIAAGAAWRESWVSHDLAYRLIAVLRGRVFDALRRALPSRTRHRHSGDLTTTVVADIETLEWLYAHTIAQTLGAGLVLSVSVAASATISPLLLLVWVPLLVVGVAVPRATARRARLDNLALATGAAHLRSQVLDTVRGLRELAGADALDAQLARVSAATRAHGHLQQREASRLGTERGIGDLLFATAALGTLVIARLDSAAVAPADIPLALTVAVAGLGPAAQIADLLRSTGTLRAAAERIGDVLDMPPAVDEEGPDAHEPTSTEGARPGERGLVLDSVTFSYDGAHTVLRELSLHVRPGEVVALTGPSGAGKTTAARLALRLWDPDSGAVRIDGVDVRGLPDDALRRVVAIVPQSSPLLRGTVRTNVLLGDPDAPAAAVERAALEVGLLRPDVGLPLGLDTPVGEHGHGLSGGQRARVAIARALLRDPRVLVLDEATASLDHEADAAIMEFLSSSDKRATLVVAHRQETVDAADRVLELSTHHPPQDHAP</sequence>
<dbReference type="Pfam" id="PF00005">
    <property type="entry name" value="ABC_tran"/>
    <property type="match status" value="1"/>
</dbReference>
<protein>
    <submittedName>
        <fullName evidence="11">ABC transporter ATP-binding protein</fullName>
    </submittedName>
</protein>
<organism evidence="11 12">
    <name type="scientific">Actinotalea soli</name>
    <dbReference type="NCBI Taxonomy" id="2819234"/>
    <lineage>
        <taxon>Bacteria</taxon>
        <taxon>Bacillati</taxon>
        <taxon>Actinomycetota</taxon>
        <taxon>Actinomycetes</taxon>
        <taxon>Micrococcales</taxon>
        <taxon>Cellulomonadaceae</taxon>
        <taxon>Actinotalea</taxon>
    </lineage>
</organism>
<accession>A0A939LMY0</accession>
<dbReference type="GO" id="GO:0016887">
    <property type="term" value="F:ATP hydrolysis activity"/>
    <property type="evidence" value="ECO:0007669"/>
    <property type="project" value="InterPro"/>
</dbReference>
<comment type="subcellular location">
    <subcellularLocation>
        <location evidence="1">Cell membrane</location>
        <topology evidence="1">Multi-pass membrane protein</topology>
    </subcellularLocation>
</comment>
<dbReference type="InterPro" id="IPR011527">
    <property type="entry name" value="ABC1_TM_dom"/>
</dbReference>
<dbReference type="PROSITE" id="PS00211">
    <property type="entry name" value="ABC_TRANSPORTER_1"/>
    <property type="match status" value="1"/>
</dbReference>
<proteinExistence type="predicted"/>
<evidence type="ECO:0000256" key="7">
    <source>
        <dbReference type="SAM" id="MobiDB-lite"/>
    </source>
</evidence>
<keyword evidence="12" id="KW-1185">Reference proteome</keyword>
<dbReference type="SMART" id="SM00382">
    <property type="entry name" value="AAA"/>
    <property type="match status" value="1"/>
</dbReference>
<evidence type="ECO:0000313" key="11">
    <source>
        <dbReference type="EMBL" id="MBO1750224.1"/>
    </source>
</evidence>
<keyword evidence="6 8" id="KW-0472">Membrane</keyword>
<dbReference type="GO" id="GO:0005524">
    <property type="term" value="F:ATP binding"/>
    <property type="evidence" value="ECO:0007669"/>
    <property type="project" value="UniProtKB-KW"/>
</dbReference>
<keyword evidence="5 8" id="KW-1133">Transmembrane helix</keyword>
<dbReference type="PROSITE" id="PS50893">
    <property type="entry name" value="ABC_TRANSPORTER_2"/>
    <property type="match status" value="1"/>
</dbReference>
<comment type="caution">
    <text evidence="11">The sequence shown here is derived from an EMBL/GenBank/DDBJ whole genome shotgun (WGS) entry which is preliminary data.</text>
</comment>
<dbReference type="InterPro" id="IPR003439">
    <property type="entry name" value="ABC_transporter-like_ATP-bd"/>
</dbReference>
<feature type="region of interest" description="Disordered" evidence="7">
    <location>
        <begin position="312"/>
        <end position="335"/>
    </location>
</feature>
<evidence type="ECO:0000256" key="4">
    <source>
        <dbReference type="ARBA" id="ARBA00022840"/>
    </source>
</evidence>
<dbReference type="GO" id="GO:0005886">
    <property type="term" value="C:plasma membrane"/>
    <property type="evidence" value="ECO:0007669"/>
    <property type="project" value="UniProtKB-SubCell"/>
</dbReference>
<dbReference type="InterPro" id="IPR017871">
    <property type="entry name" value="ABC_transporter-like_CS"/>
</dbReference>
<evidence type="ECO:0000256" key="8">
    <source>
        <dbReference type="SAM" id="Phobius"/>
    </source>
</evidence>
<dbReference type="InterPro" id="IPR027417">
    <property type="entry name" value="P-loop_NTPase"/>
</dbReference>
<keyword evidence="2 8" id="KW-0812">Transmembrane</keyword>
<evidence type="ECO:0000256" key="3">
    <source>
        <dbReference type="ARBA" id="ARBA00022741"/>
    </source>
</evidence>
<reference evidence="11" key="1">
    <citation type="submission" date="2021-03" db="EMBL/GenBank/DDBJ databases">
        <title>Actinotalea soli sp. nov., isolated from soil.</title>
        <authorList>
            <person name="Ping W."/>
            <person name="Zhang J."/>
        </authorList>
    </citation>
    <scope>NUCLEOTIDE SEQUENCE</scope>
    <source>
        <strain evidence="11">BY-33</strain>
    </source>
</reference>
<dbReference type="SUPFAM" id="SSF52540">
    <property type="entry name" value="P-loop containing nucleoside triphosphate hydrolases"/>
    <property type="match status" value="1"/>
</dbReference>
<keyword evidence="4 11" id="KW-0067">ATP-binding</keyword>
<dbReference type="EMBL" id="JAGEMK010000001">
    <property type="protein sequence ID" value="MBO1750224.1"/>
    <property type="molecule type" value="Genomic_DNA"/>
</dbReference>
<feature type="domain" description="ABC transporter" evidence="9">
    <location>
        <begin position="339"/>
        <end position="555"/>
    </location>
</feature>
<dbReference type="PROSITE" id="PS50929">
    <property type="entry name" value="ABC_TM1F"/>
    <property type="match status" value="1"/>
</dbReference>
<feature type="transmembrane region" description="Helical" evidence="8">
    <location>
        <begin position="54"/>
        <end position="73"/>
    </location>
</feature>